<name>A0A223AQE8_9FIRM</name>
<organism evidence="17 18">
    <name type="scientific">Mogibacterium pumilum</name>
    <dbReference type="NCBI Taxonomy" id="86332"/>
    <lineage>
        <taxon>Bacteria</taxon>
        <taxon>Bacillati</taxon>
        <taxon>Bacillota</taxon>
        <taxon>Clostridia</taxon>
        <taxon>Peptostreptococcales</taxon>
        <taxon>Anaerovoracaceae</taxon>
        <taxon>Mogibacterium</taxon>
    </lineage>
</organism>
<dbReference type="RefSeq" id="WP_094233398.1">
    <property type="nucleotide sequence ID" value="NZ_CP016199.1"/>
</dbReference>
<evidence type="ECO:0000256" key="2">
    <source>
        <dbReference type="ARBA" id="ARBA00004651"/>
    </source>
</evidence>
<evidence type="ECO:0000256" key="9">
    <source>
        <dbReference type="ARBA" id="ARBA00022777"/>
    </source>
</evidence>
<evidence type="ECO:0000256" key="7">
    <source>
        <dbReference type="ARBA" id="ARBA00022692"/>
    </source>
</evidence>
<dbReference type="InterPro" id="IPR050398">
    <property type="entry name" value="HssS/ArlS-like"/>
</dbReference>
<evidence type="ECO:0000256" key="8">
    <source>
        <dbReference type="ARBA" id="ARBA00022741"/>
    </source>
</evidence>
<reference evidence="18" key="1">
    <citation type="submission" date="2016-05" db="EMBL/GenBank/DDBJ databases">
        <authorList>
            <person name="Holder M.E."/>
            <person name="Ajami N.J."/>
            <person name="Petrosino J.F."/>
        </authorList>
    </citation>
    <scope>NUCLEOTIDE SEQUENCE [LARGE SCALE GENOMIC DNA]</scope>
    <source>
        <strain evidence="18">ATCC 700696</strain>
    </source>
</reference>
<keyword evidence="4" id="KW-1003">Cell membrane</keyword>
<dbReference type="Pfam" id="PF00512">
    <property type="entry name" value="HisKA"/>
    <property type="match status" value="1"/>
</dbReference>
<evidence type="ECO:0000313" key="18">
    <source>
        <dbReference type="Proteomes" id="UP000214689"/>
    </source>
</evidence>
<feature type="transmembrane region" description="Helical" evidence="14">
    <location>
        <begin position="17"/>
        <end position="38"/>
    </location>
</feature>
<keyword evidence="10" id="KW-0067">ATP-binding</keyword>
<evidence type="ECO:0000259" key="16">
    <source>
        <dbReference type="PROSITE" id="PS50885"/>
    </source>
</evidence>
<keyword evidence="8" id="KW-0547">Nucleotide-binding</keyword>
<proteinExistence type="predicted"/>
<dbReference type="InterPro" id="IPR003661">
    <property type="entry name" value="HisK_dim/P_dom"/>
</dbReference>
<dbReference type="PANTHER" id="PTHR45528">
    <property type="entry name" value="SENSOR HISTIDINE KINASE CPXA"/>
    <property type="match status" value="1"/>
</dbReference>
<protein>
    <recommendedName>
        <fullName evidence="3">histidine kinase</fullName>
        <ecNumber evidence="3">2.7.13.3</ecNumber>
    </recommendedName>
</protein>
<dbReference type="GO" id="GO:0005886">
    <property type="term" value="C:plasma membrane"/>
    <property type="evidence" value="ECO:0007669"/>
    <property type="project" value="UniProtKB-SubCell"/>
</dbReference>
<dbReference type="AlphaFoldDB" id="A0A223AQE8"/>
<evidence type="ECO:0000256" key="14">
    <source>
        <dbReference type="SAM" id="Phobius"/>
    </source>
</evidence>
<gene>
    <name evidence="17" type="ORF">AXF17_00960</name>
</gene>
<dbReference type="CDD" id="cd00082">
    <property type="entry name" value="HisKA"/>
    <property type="match status" value="1"/>
</dbReference>
<keyword evidence="6" id="KW-0808">Transferase</keyword>
<keyword evidence="13 14" id="KW-0472">Membrane</keyword>
<dbReference type="Gene3D" id="1.10.287.130">
    <property type="match status" value="1"/>
</dbReference>
<dbReference type="Pfam" id="PF02518">
    <property type="entry name" value="HATPase_c"/>
    <property type="match status" value="1"/>
</dbReference>
<feature type="transmembrane region" description="Helical" evidence="14">
    <location>
        <begin position="106"/>
        <end position="129"/>
    </location>
</feature>
<dbReference type="SUPFAM" id="SSF47384">
    <property type="entry name" value="Homodimeric domain of signal transducing histidine kinase"/>
    <property type="match status" value="1"/>
</dbReference>
<comment type="catalytic activity">
    <reaction evidence="1">
        <text>ATP + protein L-histidine = ADP + protein N-phospho-L-histidine.</text>
        <dbReference type="EC" id="2.7.13.3"/>
    </reaction>
</comment>
<evidence type="ECO:0000256" key="12">
    <source>
        <dbReference type="ARBA" id="ARBA00023012"/>
    </source>
</evidence>
<evidence type="ECO:0000256" key="4">
    <source>
        <dbReference type="ARBA" id="ARBA00022475"/>
    </source>
</evidence>
<sequence length="544" mass="61506">MREQVTRDEFRGLKSKFAILVATISMVLLVISANRIIIYEEYTSEHFSGYVDKNKLVGILTTNFILLIVFAAFTLAGAIFAIYFTGKFDRIGRIKLNLIDRIFPEIRILGIFIMGVGVVVSEEIFYVYISSGKSLDHILKTIVKQGFSVKELTEQSDMLLGRQYSTFKPEWVQGFGSLALMTICVFIAMILLTSLVKNIKNRDFFERSIIGKIIMGIYKLFISKDVSKKRLCIFIFVIFTPVYFFSAWSYVAVTIIIIFILRFYNDYARIREGIRAIKEGDFDKKVVVKHRGELERLASDINEIAKAEEIALENELRSQRLRNELISNVSHDLKTPLTSIVTYVDLLKIQGLDSPDAASYLDIIDQKTKRLQKLSGDLFEATKASSGAMPINVEVIDLNGVAKQAVGELNDIFVAADIEVHCENTDEHVYVNADGKMLWRVIENLLSNVSKYSMPGTRAYVKVREMGKFAALEISNVSRDALDIGPDELMERFKRGDKSRNTEGSGLGLAIARDLMHMMNGDIRLGIDGDLFKARVLIPRVGQR</sequence>
<evidence type="ECO:0000256" key="5">
    <source>
        <dbReference type="ARBA" id="ARBA00022553"/>
    </source>
</evidence>
<dbReference type="EC" id="2.7.13.3" evidence="3"/>
<dbReference type="CDD" id="cd06225">
    <property type="entry name" value="HAMP"/>
    <property type="match status" value="1"/>
</dbReference>
<evidence type="ECO:0000256" key="1">
    <source>
        <dbReference type="ARBA" id="ARBA00000085"/>
    </source>
</evidence>
<dbReference type="InterPro" id="IPR036097">
    <property type="entry name" value="HisK_dim/P_sf"/>
</dbReference>
<dbReference type="InterPro" id="IPR003660">
    <property type="entry name" value="HAMP_dom"/>
</dbReference>
<comment type="subcellular location">
    <subcellularLocation>
        <location evidence="2">Cell membrane</location>
        <topology evidence="2">Multi-pass membrane protein</topology>
    </subcellularLocation>
</comment>
<accession>A0A223AQE8</accession>
<dbReference type="GO" id="GO:0005524">
    <property type="term" value="F:ATP binding"/>
    <property type="evidence" value="ECO:0007669"/>
    <property type="project" value="UniProtKB-KW"/>
</dbReference>
<keyword evidence="7 14" id="KW-0812">Transmembrane</keyword>
<dbReference type="GO" id="GO:0000155">
    <property type="term" value="F:phosphorelay sensor kinase activity"/>
    <property type="evidence" value="ECO:0007669"/>
    <property type="project" value="InterPro"/>
</dbReference>
<evidence type="ECO:0000256" key="13">
    <source>
        <dbReference type="ARBA" id="ARBA00023136"/>
    </source>
</evidence>
<evidence type="ECO:0000256" key="10">
    <source>
        <dbReference type="ARBA" id="ARBA00022840"/>
    </source>
</evidence>
<feature type="transmembrane region" description="Helical" evidence="14">
    <location>
        <begin position="171"/>
        <end position="192"/>
    </location>
</feature>
<dbReference type="PROSITE" id="PS50109">
    <property type="entry name" value="HIS_KIN"/>
    <property type="match status" value="1"/>
</dbReference>
<dbReference type="Proteomes" id="UP000214689">
    <property type="component" value="Chromosome"/>
</dbReference>
<evidence type="ECO:0000256" key="11">
    <source>
        <dbReference type="ARBA" id="ARBA00022989"/>
    </source>
</evidence>
<feature type="transmembrane region" description="Helical" evidence="14">
    <location>
        <begin position="58"/>
        <end position="85"/>
    </location>
</feature>
<feature type="domain" description="Histidine kinase" evidence="15">
    <location>
        <begin position="328"/>
        <end position="542"/>
    </location>
</feature>
<dbReference type="SMART" id="SM00388">
    <property type="entry name" value="HisKA"/>
    <property type="match status" value="1"/>
</dbReference>
<dbReference type="InterPro" id="IPR003594">
    <property type="entry name" value="HATPase_dom"/>
</dbReference>
<evidence type="ECO:0000256" key="3">
    <source>
        <dbReference type="ARBA" id="ARBA00012438"/>
    </source>
</evidence>
<feature type="transmembrane region" description="Helical" evidence="14">
    <location>
        <begin position="233"/>
        <end position="261"/>
    </location>
</feature>
<dbReference type="InterPro" id="IPR036890">
    <property type="entry name" value="HATPase_C_sf"/>
</dbReference>
<dbReference type="SMART" id="SM00387">
    <property type="entry name" value="HATPase_c"/>
    <property type="match status" value="1"/>
</dbReference>
<dbReference type="Gene3D" id="3.30.565.10">
    <property type="entry name" value="Histidine kinase-like ATPase, C-terminal domain"/>
    <property type="match status" value="1"/>
</dbReference>
<dbReference type="EMBL" id="CP016199">
    <property type="protein sequence ID" value="ASS37182.1"/>
    <property type="molecule type" value="Genomic_DNA"/>
</dbReference>
<evidence type="ECO:0000259" key="15">
    <source>
        <dbReference type="PROSITE" id="PS50109"/>
    </source>
</evidence>
<evidence type="ECO:0000256" key="6">
    <source>
        <dbReference type="ARBA" id="ARBA00022679"/>
    </source>
</evidence>
<keyword evidence="18" id="KW-1185">Reference proteome</keyword>
<feature type="domain" description="HAMP" evidence="16">
    <location>
        <begin position="269"/>
        <end position="313"/>
    </location>
</feature>
<dbReference type="InterPro" id="IPR005467">
    <property type="entry name" value="His_kinase_dom"/>
</dbReference>
<dbReference type="PROSITE" id="PS50885">
    <property type="entry name" value="HAMP"/>
    <property type="match status" value="1"/>
</dbReference>
<dbReference type="OrthoDB" id="9792991at2"/>
<keyword evidence="5" id="KW-0597">Phosphoprotein</keyword>
<dbReference type="PANTHER" id="PTHR45528:SF1">
    <property type="entry name" value="SENSOR HISTIDINE KINASE CPXA"/>
    <property type="match status" value="1"/>
</dbReference>
<keyword evidence="12" id="KW-0902">Two-component regulatory system</keyword>
<dbReference type="SUPFAM" id="SSF55874">
    <property type="entry name" value="ATPase domain of HSP90 chaperone/DNA topoisomerase II/histidine kinase"/>
    <property type="match status" value="1"/>
</dbReference>
<keyword evidence="9" id="KW-0418">Kinase</keyword>
<keyword evidence="11 14" id="KW-1133">Transmembrane helix</keyword>
<evidence type="ECO:0000313" key="17">
    <source>
        <dbReference type="EMBL" id="ASS37182.1"/>
    </source>
</evidence>